<evidence type="ECO:0000313" key="2">
    <source>
        <dbReference type="EMBL" id="KAK4209817.1"/>
    </source>
</evidence>
<dbReference type="Proteomes" id="UP001301769">
    <property type="component" value="Unassembled WGS sequence"/>
</dbReference>
<dbReference type="AlphaFoldDB" id="A0AAN6Y5L1"/>
<accession>A0AAN6Y5L1</accession>
<comment type="caution">
    <text evidence="2">The sequence shown here is derived from an EMBL/GenBank/DDBJ whole genome shotgun (WGS) entry which is preliminary data.</text>
</comment>
<evidence type="ECO:0000256" key="1">
    <source>
        <dbReference type="SAM" id="MobiDB-lite"/>
    </source>
</evidence>
<reference evidence="2" key="1">
    <citation type="journal article" date="2023" name="Mol. Phylogenet. Evol.">
        <title>Genome-scale phylogeny and comparative genomics of the fungal order Sordariales.</title>
        <authorList>
            <person name="Hensen N."/>
            <person name="Bonometti L."/>
            <person name="Westerberg I."/>
            <person name="Brannstrom I.O."/>
            <person name="Guillou S."/>
            <person name="Cros-Aarteil S."/>
            <person name="Calhoun S."/>
            <person name="Haridas S."/>
            <person name="Kuo A."/>
            <person name="Mondo S."/>
            <person name="Pangilinan J."/>
            <person name="Riley R."/>
            <person name="LaButti K."/>
            <person name="Andreopoulos B."/>
            <person name="Lipzen A."/>
            <person name="Chen C."/>
            <person name="Yan M."/>
            <person name="Daum C."/>
            <person name="Ng V."/>
            <person name="Clum A."/>
            <person name="Steindorff A."/>
            <person name="Ohm R.A."/>
            <person name="Martin F."/>
            <person name="Silar P."/>
            <person name="Natvig D.O."/>
            <person name="Lalanne C."/>
            <person name="Gautier V."/>
            <person name="Ament-Velasquez S.L."/>
            <person name="Kruys A."/>
            <person name="Hutchinson M.I."/>
            <person name="Powell A.J."/>
            <person name="Barry K."/>
            <person name="Miller A.N."/>
            <person name="Grigoriev I.V."/>
            <person name="Debuchy R."/>
            <person name="Gladieux P."/>
            <person name="Hiltunen Thoren M."/>
            <person name="Johannesson H."/>
        </authorList>
    </citation>
    <scope>NUCLEOTIDE SEQUENCE</scope>
    <source>
        <strain evidence="2">PSN293</strain>
    </source>
</reference>
<feature type="compositionally biased region" description="Basic residues" evidence="1">
    <location>
        <begin position="94"/>
        <end position="121"/>
    </location>
</feature>
<feature type="compositionally biased region" description="Basic and acidic residues" evidence="1">
    <location>
        <begin position="79"/>
        <end position="93"/>
    </location>
</feature>
<feature type="region of interest" description="Disordered" evidence="1">
    <location>
        <begin position="65"/>
        <end position="127"/>
    </location>
</feature>
<protein>
    <submittedName>
        <fullName evidence="2">Uncharacterized protein</fullName>
    </submittedName>
</protein>
<organism evidence="2 3">
    <name type="scientific">Rhypophila decipiens</name>
    <dbReference type="NCBI Taxonomy" id="261697"/>
    <lineage>
        <taxon>Eukaryota</taxon>
        <taxon>Fungi</taxon>
        <taxon>Dikarya</taxon>
        <taxon>Ascomycota</taxon>
        <taxon>Pezizomycotina</taxon>
        <taxon>Sordariomycetes</taxon>
        <taxon>Sordariomycetidae</taxon>
        <taxon>Sordariales</taxon>
        <taxon>Naviculisporaceae</taxon>
        <taxon>Rhypophila</taxon>
    </lineage>
</organism>
<dbReference type="EMBL" id="MU858193">
    <property type="protein sequence ID" value="KAK4209817.1"/>
    <property type="molecule type" value="Genomic_DNA"/>
</dbReference>
<evidence type="ECO:0000313" key="3">
    <source>
        <dbReference type="Proteomes" id="UP001301769"/>
    </source>
</evidence>
<proteinExistence type="predicted"/>
<reference evidence="2" key="2">
    <citation type="submission" date="2023-05" db="EMBL/GenBank/DDBJ databases">
        <authorList>
            <consortium name="Lawrence Berkeley National Laboratory"/>
            <person name="Steindorff A."/>
            <person name="Hensen N."/>
            <person name="Bonometti L."/>
            <person name="Westerberg I."/>
            <person name="Brannstrom I.O."/>
            <person name="Guillou S."/>
            <person name="Cros-Aarteil S."/>
            <person name="Calhoun S."/>
            <person name="Haridas S."/>
            <person name="Kuo A."/>
            <person name="Mondo S."/>
            <person name="Pangilinan J."/>
            <person name="Riley R."/>
            <person name="Labutti K."/>
            <person name="Andreopoulos B."/>
            <person name="Lipzen A."/>
            <person name="Chen C."/>
            <person name="Yanf M."/>
            <person name="Daum C."/>
            <person name="Ng V."/>
            <person name="Clum A."/>
            <person name="Ohm R."/>
            <person name="Martin F."/>
            <person name="Silar P."/>
            <person name="Natvig D."/>
            <person name="Lalanne C."/>
            <person name="Gautier V."/>
            <person name="Ament-Velasquez S.L."/>
            <person name="Kruys A."/>
            <person name="Hutchinson M.I."/>
            <person name="Powell A.J."/>
            <person name="Barry K."/>
            <person name="Miller A.N."/>
            <person name="Grigoriev I.V."/>
            <person name="Debuchy R."/>
            <person name="Gladieux P."/>
            <person name="Thoren M.H."/>
            <person name="Johannesson H."/>
        </authorList>
    </citation>
    <scope>NUCLEOTIDE SEQUENCE</scope>
    <source>
        <strain evidence="2">PSN293</strain>
    </source>
</reference>
<name>A0AAN6Y5L1_9PEZI</name>
<sequence>MSSPQSSHNGRGASQAYMTMPNLYMAESTDSEIDLDSASWMVTTVIEDDDLMFGGKPLSAWYEEDRRRLSTGDEEEEEPRGRQRERVRVETVTHHHHYHHHHHTDGNRHQHQHHVQHHAKKGKEMKQ</sequence>
<keyword evidence="3" id="KW-1185">Reference proteome</keyword>
<gene>
    <name evidence="2" type="ORF">QBC37DRAFT_293788</name>
</gene>